<keyword evidence="2" id="KW-1185">Reference proteome</keyword>
<gene>
    <name evidence="1" type="ORF">SteCoe_8842</name>
</gene>
<dbReference type="EMBL" id="MPUH01000134">
    <property type="protein sequence ID" value="OMJ89115.1"/>
    <property type="molecule type" value="Genomic_DNA"/>
</dbReference>
<evidence type="ECO:0000313" key="2">
    <source>
        <dbReference type="Proteomes" id="UP000187209"/>
    </source>
</evidence>
<dbReference type="AlphaFoldDB" id="A0A1R2CJI4"/>
<sequence>MGNYCGISCCDKGEIRLESDVALYEVPTKANYPQDFRTGYKSSRMSFEADFDDNPKINFYSEENRILQCSAILGSTTLSRIPDLNF</sequence>
<evidence type="ECO:0000313" key="1">
    <source>
        <dbReference type="EMBL" id="OMJ89115.1"/>
    </source>
</evidence>
<comment type="caution">
    <text evidence="1">The sequence shown here is derived from an EMBL/GenBank/DDBJ whole genome shotgun (WGS) entry which is preliminary data.</text>
</comment>
<organism evidence="1 2">
    <name type="scientific">Stentor coeruleus</name>
    <dbReference type="NCBI Taxonomy" id="5963"/>
    <lineage>
        <taxon>Eukaryota</taxon>
        <taxon>Sar</taxon>
        <taxon>Alveolata</taxon>
        <taxon>Ciliophora</taxon>
        <taxon>Postciliodesmatophora</taxon>
        <taxon>Heterotrichea</taxon>
        <taxon>Heterotrichida</taxon>
        <taxon>Stentoridae</taxon>
        <taxon>Stentor</taxon>
    </lineage>
</organism>
<dbReference type="Proteomes" id="UP000187209">
    <property type="component" value="Unassembled WGS sequence"/>
</dbReference>
<protein>
    <submittedName>
        <fullName evidence="1">Uncharacterized protein</fullName>
    </submittedName>
</protein>
<reference evidence="1 2" key="1">
    <citation type="submission" date="2016-11" db="EMBL/GenBank/DDBJ databases">
        <title>The macronuclear genome of Stentor coeruleus: a giant cell with tiny introns.</title>
        <authorList>
            <person name="Slabodnick M."/>
            <person name="Ruby J.G."/>
            <person name="Reiff S.B."/>
            <person name="Swart E.C."/>
            <person name="Gosai S."/>
            <person name="Prabakaran S."/>
            <person name="Witkowska E."/>
            <person name="Larue G.E."/>
            <person name="Fisher S."/>
            <person name="Freeman R.M."/>
            <person name="Gunawardena J."/>
            <person name="Chu W."/>
            <person name="Stover N.A."/>
            <person name="Gregory B.D."/>
            <person name="Nowacki M."/>
            <person name="Derisi J."/>
            <person name="Roy S.W."/>
            <person name="Marshall W.F."/>
            <person name="Sood P."/>
        </authorList>
    </citation>
    <scope>NUCLEOTIDE SEQUENCE [LARGE SCALE GENOMIC DNA]</scope>
    <source>
        <strain evidence="1">WM001</strain>
    </source>
</reference>
<proteinExistence type="predicted"/>
<accession>A0A1R2CJI4</accession>
<name>A0A1R2CJI4_9CILI</name>